<feature type="signal peptide" evidence="1">
    <location>
        <begin position="1"/>
        <end position="24"/>
    </location>
</feature>
<evidence type="ECO:0000313" key="2">
    <source>
        <dbReference type="EMBL" id="CCD19145.1"/>
    </source>
</evidence>
<feature type="chain" id="PRO_5003390623" evidence="1">
    <location>
        <begin position="25"/>
        <end position="749"/>
    </location>
</feature>
<accession>F9WNM6</accession>
<dbReference type="EMBL" id="CAEX01002702">
    <property type="protein sequence ID" value="CCD19145.1"/>
    <property type="molecule type" value="Genomic_DNA"/>
</dbReference>
<dbReference type="Proteomes" id="UP000009027">
    <property type="component" value="Unassembled WGS sequence"/>
</dbReference>
<keyword evidence="1" id="KW-0732">Signal</keyword>
<organism evidence="2 3">
    <name type="scientific">Trypanosoma vivax (strain Y486)</name>
    <dbReference type="NCBI Taxonomy" id="1055687"/>
    <lineage>
        <taxon>Eukaryota</taxon>
        <taxon>Discoba</taxon>
        <taxon>Euglenozoa</taxon>
        <taxon>Kinetoplastea</taxon>
        <taxon>Metakinetoplastina</taxon>
        <taxon>Trypanosomatida</taxon>
        <taxon>Trypanosomatidae</taxon>
        <taxon>Trypanosoma</taxon>
        <taxon>Duttonella</taxon>
    </lineage>
</organism>
<keyword evidence="3" id="KW-1185">Reference proteome</keyword>
<dbReference type="VEuPathDB" id="TriTrypDB:TvY486_0001730"/>
<name>F9WNM6_TRYVY</name>
<evidence type="ECO:0000313" key="3">
    <source>
        <dbReference type="Proteomes" id="UP000009027"/>
    </source>
</evidence>
<dbReference type="AlphaFoldDB" id="F9WNM6"/>
<proteinExistence type="predicted"/>
<reference evidence="2 3" key="1">
    <citation type="journal article" date="2012" name="Proc. Natl. Acad. Sci. U.S.A.">
        <title>Antigenic diversity is generated by distinct evolutionary mechanisms in African trypanosome species.</title>
        <authorList>
            <person name="Jackson A.P."/>
            <person name="Berry A."/>
            <person name="Aslett M."/>
            <person name="Allison H.C."/>
            <person name="Burton P."/>
            <person name="Vavrova-Anderson J."/>
            <person name="Brown R."/>
            <person name="Browne H."/>
            <person name="Corton N."/>
            <person name="Hauser H."/>
            <person name="Gamble J."/>
            <person name="Gilderthorp R."/>
            <person name="Marcello L."/>
            <person name="McQuillan J."/>
            <person name="Otto T.D."/>
            <person name="Quail M.A."/>
            <person name="Sanders M.J."/>
            <person name="van Tonder A."/>
            <person name="Ginger M.L."/>
            <person name="Field M.C."/>
            <person name="Barry J.D."/>
            <person name="Hertz-Fowler C."/>
            <person name="Berriman M."/>
        </authorList>
    </citation>
    <scope>NUCLEOTIDE SEQUENCE</scope>
    <source>
        <strain evidence="2 3">Y486</strain>
    </source>
</reference>
<evidence type="ECO:0000256" key="1">
    <source>
        <dbReference type="SAM" id="SignalP"/>
    </source>
</evidence>
<gene>
    <name evidence="2" type="ORF">TvY486_0001730</name>
</gene>
<protein>
    <submittedName>
        <fullName evidence="2">Uncharacterized protein</fullName>
    </submittedName>
</protein>
<sequence length="749" mass="81873">MSAMPCTVLVFLLTAAAHVGLVQLYCANADEATPKQKCAAKDVLRGWLIVVNKTYVRAEGVVQNATQVEERARRFRADASAALAAAQKVLKASKLFSVGTAQVEKSIREISRSMELVNMSVKEATNATAAAKQSKESVIFGLNSIALATKVIVKYYSGVYLSVSNVSELVERIDSKGRECSSGNFSVQLKDQAEKLDVTSVTEWKEEMVSMVNKTYDTFKKNMSAFHWTFRDGEKQEDVLNAIRNATERLIVAVDSFDAASKAESEALEVFRNVTNEIQRANQTLLNSFRQNVSGLCSFLERRAKLRGRLVHQIERQEKLVPEVKGAVKNTGLIHANTSSSVALVRGARSSVESLNHAGYHVAISGWLKSRDVTSATQSSEEAAEAAQLAVRVARAANASVMEAACEATVITRGLEDVKEGLTRRLNETKLSITNLMFSECNSSLHDLLARSWEDALNSSMQLNVTALLEANKTLNVLEAQVTAHDNKLEDVDRSVKAAVGGAENATRLSREAVMAVQDAVAEAVSRVMRVLCAVVTKLRALRGRLMLLDGFARDTKDNVSALVVLSETTRHKMDDATERMPDATEYFGPAEVELMLMAKAVARVDRHYAAVVEGASASLANNRDVAASINATFFHFLRNISSDAAASSHLSSVDVCDFARAPKPVNLRAVSSFLTLRNLTDIGALEDATNKIRERVEKLRVLSRKAALHFEKANAAVEAALRRAQDDATKLRCVPLYRHLLGVLRLGW</sequence>